<evidence type="ECO:0000313" key="1">
    <source>
        <dbReference type="EMBL" id="KGK99736.1"/>
    </source>
</evidence>
<gene>
    <name evidence="1" type="ORF">LI82_00530</name>
</gene>
<organism evidence="1 2">
    <name type="scientific">Methanococcoides methylutens</name>
    <dbReference type="NCBI Taxonomy" id="2226"/>
    <lineage>
        <taxon>Archaea</taxon>
        <taxon>Methanobacteriati</taxon>
        <taxon>Methanobacteriota</taxon>
        <taxon>Stenosarchaea group</taxon>
        <taxon>Methanomicrobia</taxon>
        <taxon>Methanosarcinales</taxon>
        <taxon>Methanosarcinaceae</taxon>
        <taxon>Methanococcoides</taxon>
    </lineage>
</organism>
<evidence type="ECO:0000313" key="2">
    <source>
        <dbReference type="Proteomes" id="UP000029859"/>
    </source>
</evidence>
<keyword evidence="2" id="KW-1185">Reference proteome</keyword>
<accession>A0A099T690</accession>
<name>A0A099T690_METMT</name>
<proteinExistence type="predicted"/>
<dbReference type="AlphaFoldDB" id="A0A099T690"/>
<reference evidence="1 2" key="1">
    <citation type="submission" date="2014-09" db="EMBL/GenBank/DDBJ databases">
        <title>Draft genome sequence of an obligately methylotrophic methanogen, Methanococcoides methylutens, isolated from marine sediment.</title>
        <authorList>
            <person name="Guan Y."/>
            <person name="Ngugi D.K."/>
            <person name="Blom J."/>
            <person name="Ali S."/>
            <person name="Ferry J.G."/>
            <person name="Stingl U."/>
        </authorList>
    </citation>
    <scope>NUCLEOTIDE SEQUENCE [LARGE SCALE GENOMIC DNA]</scope>
    <source>
        <strain evidence="1 2">DSM 2657</strain>
    </source>
</reference>
<protein>
    <submittedName>
        <fullName evidence="1">Uncharacterized protein</fullName>
    </submittedName>
</protein>
<dbReference type="Proteomes" id="UP000029859">
    <property type="component" value="Unassembled WGS sequence"/>
</dbReference>
<sequence length="108" mass="12442">MCVIKNYDQHPHNATLHIIDSSGEIYLEENYQLRSGESVSIQKPESILAWSNPLKSKEPENVSKEWDFYFESENISTNYSTVPHRVNTVNFNLVNDSNGFDIGIIEYT</sequence>
<comment type="caution">
    <text evidence="1">The sequence shown here is derived from an EMBL/GenBank/DDBJ whole genome shotgun (WGS) entry which is preliminary data.</text>
</comment>
<dbReference type="EMBL" id="JRHO01000002">
    <property type="protein sequence ID" value="KGK99736.1"/>
    <property type="molecule type" value="Genomic_DNA"/>
</dbReference>